<dbReference type="GO" id="GO:0030476">
    <property type="term" value="P:ascospore wall assembly"/>
    <property type="evidence" value="ECO:0007669"/>
    <property type="project" value="TreeGrafter"/>
</dbReference>
<keyword evidence="4" id="KW-0624">Polysaccharide degradation</keyword>
<keyword evidence="3" id="KW-0378">Hydrolase</keyword>
<comment type="catalytic activity">
    <reaction evidence="7">
        <text>[(1-&gt;4)-N-acetyl-beta-D-glucosaminyl](n) + n H2O = chitosan + n acetate</text>
        <dbReference type="Rhea" id="RHEA:10464"/>
        <dbReference type="Rhea" id="RHEA-COMP:9593"/>
        <dbReference type="Rhea" id="RHEA-COMP:9597"/>
        <dbReference type="ChEBI" id="CHEBI:15377"/>
        <dbReference type="ChEBI" id="CHEBI:17029"/>
        <dbReference type="ChEBI" id="CHEBI:30089"/>
        <dbReference type="ChEBI" id="CHEBI:57704"/>
        <dbReference type="EC" id="3.5.1.41"/>
    </reaction>
    <physiologicalReaction direction="left-to-right" evidence="7">
        <dbReference type="Rhea" id="RHEA:10465"/>
    </physiologicalReaction>
</comment>
<proteinExistence type="predicted"/>
<dbReference type="GO" id="GO:0005628">
    <property type="term" value="C:prospore membrane"/>
    <property type="evidence" value="ECO:0007669"/>
    <property type="project" value="TreeGrafter"/>
</dbReference>
<dbReference type="OrthoDB" id="2125469at2759"/>
<evidence type="ECO:0000256" key="3">
    <source>
        <dbReference type="ARBA" id="ARBA00022801"/>
    </source>
</evidence>
<evidence type="ECO:0000256" key="8">
    <source>
        <dbReference type="SAM" id="MobiDB-lite"/>
    </source>
</evidence>
<sequence length="401" mass="46058">MKFNSNFLIYVAAFSCQQILLSNAMEEIDPIEEEHHLLVDNMLSHLNCHSNSILPQDNKTDYADESSVYNDKREMITQNGMTIDLDLLRSRQIPVPGWLTEFTGIDKWPGMDPPYIPLDFIDFTKIPDFKPYPQGSCPLEGRLSCSFDCYKCIEPDDVYSCPNLSQTFDDGPTTSTIQLLDRFEETGQKSTFFNLGINVVSHPDIYQRMVRDEQLIGTHTWSHAFLPSLTNEQIIAQIQWSIWAMNATGNHIPKWFRPPYGAIDNRVRAITRQFGLQAVLWDYDTFDWMLLNEHNNQRTEQQILDDVGQWAAKVPKSGLILEHDGAAKTVQMGLRVSDIIGSEQLTVSKCVGGIDYIKTFGEDKKNSDQPPKKGDGGRRRRIIRRPRVQSPNKKREYKEYN</sequence>
<dbReference type="PROSITE" id="PS51677">
    <property type="entry name" value="NODB"/>
    <property type="match status" value="1"/>
</dbReference>
<name>A0A1L0CRA8_9ASCO</name>
<keyword evidence="4" id="KW-0146">Chitin degradation</keyword>
<feature type="region of interest" description="Disordered" evidence="8">
    <location>
        <begin position="361"/>
        <end position="401"/>
    </location>
</feature>
<dbReference type="VEuPathDB" id="FungiDB:HGUI_03782"/>
<keyword evidence="5" id="KW-0170">Cobalt</keyword>
<dbReference type="Gene3D" id="3.20.20.370">
    <property type="entry name" value="Glycoside hydrolase/deacetylase"/>
    <property type="match status" value="1"/>
</dbReference>
<evidence type="ECO:0000256" key="6">
    <source>
        <dbReference type="ARBA" id="ARBA00024056"/>
    </source>
</evidence>
<dbReference type="EMBL" id="FQNF01000118">
    <property type="protein sequence ID" value="SGZ41581.1"/>
    <property type="molecule type" value="Genomic_DNA"/>
</dbReference>
<dbReference type="PANTHER" id="PTHR10587">
    <property type="entry name" value="GLYCOSYL TRANSFERASE-RELATED"/>
    <property type="match status" value="1"/>
</dbReference>
<evidence type="ECO:0000256" key="7">
    <source>
        <dbReference type="ARBA" id="ARBA00048494"/>
    </source>
</evidence>
<evidence type="ECO:0000256" key="9">
    <source>
        <dbReference type="SAM" id="SignalP"/>
    </source>
</evidence>
<dbReference type="Pfam" id="PF01522">
    <property type="entry name" value="Polysacc_deac_1"/>
    <property type="match status" value="1"/>
</dbReference>
<feature type="compositionally biased region" description="Basic residues" evidence="8">
    <location>
        <begin position="378"/>
        <end position="387"/>
    </location>
</feature>
<protein>
    <recommendedName>
        <fullName evidence="6">chitin deacetylase</fullName>
        <ecNumber evidence="6">3.5.1.41</ecNumber>
    </recommendedName>
</protein>
<keyword evidence="12" id="KW-1185">Reference proteome</keyword>
<accession>A0A1L0CRA8</accession>
<comment type="cofactor">
    <cofactor evidence="1">
        <name>Co(2+)</name>
        <dbReference type="ChEBI" id="CHEBI:48828"/>
    </cofactor>
</comment>
<keyword evidence="2" id="KW-0479">Metal-binding</keyword>
<dbReference type="AlphaFoldDB" id="A0A1L0CRA8"/>
<dbReference type="InterPro" id="IPR011330">
    <property type="entry name" value="Glyco_hydro/deAcase_b/a-brl"/>
</dbReference>
<evidence type="ECO:0000256" key="4">
    <source>
        <dbReference type="ARBA" id="ARBA00023024"/>
    </source>
</evidence>
<feature type="compositionally biased region" description="Basic and acidic residues" evidence="8">
    <location>
        <begin position="361"/>
        <end position="377"/>
    </location>
</feature>
<dbReference type="PROSITE" id="PS51257">
    <property type="entry name" value="PROKAR_LIPOPROTEIN"/>
    <property type="match status" value="1"/>
</dbReference>
<evidence type="ECO:0000313" key="12">
    <source>
        <dbReference type="Proteomes" id="UP000183365"/>
    </source>
</evidence>
<keyword evidence="9" id="KW-0732">Signal</keyword>
<dbReference type="SUPFAM" id="SSF88713">
    <property type="entry name" value="Glycoside hydrolase/deacetylase"/>
    <property type="match status" value="1"/>
</dbReference>
<dbReference type="GO" id="GO:0004099">
    <property type="term" value="F:chitin deacetylase activity"/>
    <property type="evidence" value="ECO:0007669"/>
    <property type="project" value="UniProtKB-EC"/>
</dbReference>
<feature type="signal peptide" evidence="9">
    <location>
        <begin position="1"/>
        <end position="24"/>
    </location>
</feature>
<evidence type="ECO:0000313" key="11">
    <source>
        <dbReference type="EMBL" id="SGZ41581.1"/>
    </source>
</evidence>
<dbReference type="EC" id="3.5.1.41" evidence="6"/>
<evidence type="ECO:0000256" key="2">
    <source>
        <dbReference type="ARBA" id="ARBA00022723"/>
    </source>
</evidence>
<reference evidence="12" key="1">
    <citation type="submission" date="2016-11" db="EMBL/GenBank/DDBJ databases">
        <authorList>
            <person name="Guldener U."/>
        </authorList>
    </citation>
    <scope>NUCLEOTIDE SEQUENCE [LARGE SCALE GENOMIC DNA]</scope>
</reference>
<dbReference type="GO" id="GO:0046872">
    <property type="term" value="F:metal ion binding"/>
    <property type="evidence" value="ECO:0007669"/>
    <property type="project" value="UniProtKB-KW"/>
</dbReference>
<keyword evidence="4" id="KW-0119">Carbohydrate metabolism</keyword>
<dbReference type="InterPro" id="IPR050248">
    <property type="entry name" value="Polysacc_deacetylase_ArnD"/>
</dbReference>
<dbReference type="Proteomes" id="UP000183365">
    <property type="component" value="Unassembled WGS sequence"/>
</dbReference>
<feature type="chain" id="PRO_5012769450" description="chitin deacetylase" evidence="9">
    <location>
        <begin position="25"/>
        <end position="401"/>
    </location>
</feature>
<gene>
    <name evidence="11" type="ORF">HGUI_03782</name>
</gene>
<organism evidence="11 12">
    <name type="scientific">Hanseniaspora guilliermondii</name>
    <dbReference type="NCBI Taxonomy" id="56406"/>
    <lineage>
        <taxon>Eukaryota</taxon>
        <taxon>Fungi</taxon>
        <taxon>Dikarya</taxon>
        <taxon>Ascomycota</taxon>
        <taxon>Saccharomycotina</taxon>
        <taxon>Saccharomycetes</taxon>
        <taxon>Saccharomycodales</taxon>
        <taxon>Saccharomycodaceae</taxon>
        <taxon>Hanseniaspora</taxon>
    </lineage>
</organism>
<evidence type="ECO:0000256" key="5">
    <source>
        <dbReference type="ARBA" id="ARBA00023285"/>
    </source>
</evidence>
<dbReference type="InterPro" id="IPR002509">
    <property type="entry name" value="NODB_dom"/>
</dbReference>
<evidence type="ECO:0000259" key="10">
    <source>
        <dbReference type="PROSITE" id="PS51677"/>
    </source>
</evidence>
<evidence type="ECO:0000256" key="1">
    <source>
        <dbReference type="ARBA" id="ARBA00001941"/>
    </source>
</evidence>
<dbReference type="GO" id="GO:0005975">
    <property type="term" value="P:carbohydrate metabolic process"/>
    <property type="evidence" value="ECO:0007669"/>
    <property type="project" value="InterPro"/>
</dbReference>
<dbReference type="PANTHER" id="PTHR10587:SF133">
    <property type="entry name" value="CHITIN DEACETYLASE 1-RELATED"/>
    <property type="match status" value="1"/>
</dbReference>
<feature type="domain" description="NodB homology" evidence="10">
    <location>
        <begin position="162"/>
        <end position="357"/>
    </location>
</feature>
<dbReference type="GO" id="GO:0006032">
    <property type="term" value="P:chitin catabolic process"/>
    <property type="evidence" value="ECO:0007669"/>
    <property type="project" value="UniProtKB-KW"/>
</dbReference>